<evidence type="ECO:0000313" key="2">
    <source>
        <dbReference type="EMBL" id="SJL13046.1"/>
    </source>
</evidence>
<evidence type="ECO:0000313" key="4">
    <source>
        <dbReference type="Proteomes" id="UP000219338"/>
    </source>
</evidence>
<feature type="compositionally biased region" description="Polar residues" evidence="1">
    <location>
        <begin position="21"/>
        <end position="30"/>
    </location>
</feature>
<dbReference type="AlphaFoldDB" id="A0A284RWB6"/>
<sequence length="165" mass="19060">MSTGTENTANPLSDLSPEMPAQSTPDTQGSEAPAESLPNFFLTPPWPINIALTREQHERLDSVSEDWERAVISNSALRYLRRFMKRWWEIYGMQGMEGFFEEEQAQMVIYTEKCILIMLTRRLASRWEQRRSDGNEGRLATFLELLDALSMMVLEQYPSDAELGY</sequence>
<accession>A0A284RWB6</accession>
<reference evidence="2" key="2">
    <citation type="submission" date="2017-01" db="EMBL/GenBank/DDBJ databases">
        <authorList>
            <person name="Mah S.A."/>
            <person name="Swanson W.J."/>
            <person name="Moy G.W."/>
            <person name="Vacquier V.D."/>
        </authorList>
    </citation>
    <scope>NUCLEOTIDE SEQUENCE [LARGE SCALE GENOMIC DNA]</scope>
    <source>
        <strain evidence="2">C18/9</strain>
    </source>
</reference>
<evidence type="ECO:0000256" key="1">
    <source>
        <dbReference type="SAM" id="MobiDB-lite"/>
    </source>
</evidence>
<name>A0A284RWB6_ARMOS</name>
<gene>
    <name evidence="2" type="ORF">ARMOST_16483</name>
    <name evidence="3" type="ORF">ARMOST_22512</name>
</gene>
<dbReference type="EMBL" id="FUEG01000018">
    <property type="protein sequence ID" value="SJL13046.1"/>
    <property type="molecule type" value="Genomic_DNA"/>
</dbReference>
<reference evidence="4" key="1">
    <citation type="journal article" date="2017" name="Nat. Ecol. Evol.">
        <title>Genome expansion and lineage-specific genetic innovations in the forest pathogenic fungi Armillaria.</title>
        <authorList>
            <person name="Sipos G."/>
            <person name="Prasanna A.N."/>
            <person name="Walter M.C."/>
            <person name="O'Connor E."/>
            <person name="Balint B."/>
            <person name="Krizsan K."/>
            <person name="Kiss B."/>
            <person name="Hess J."/>
            <person name="Varga T."/>
            <person name="Slot J."/>
            <person name="Riley R."/>
            <person name="Boka B."/>
            <person name="Rigling D."/>
            <person name="Barry K."/>
            <person name="Lee J."/>
            <person name="Mihaltcheva S."/>
            <person name="LaButti K."/>
            <person name="Lipzen A."/>
            <person name="Waldron R."/>
            <person name="Moloney N.M."/>
            <person name="Sperisen C."/>
            <person name="Kredics L."/>
            <person name="Vagvoelgyi C."/>
            <person name="Patrignani A."/>
            <person name="Fitzpatrick D."/>
            <person name="Nagy I."/>
            <person name="Doyle S."/>
            <person name="Anderson J.B."/>
            <person name="Grigoriev I.V."/>
            <person name="Gueldener U."/>
            <person name="Muensterkoetter M."/>
            <person name="Nagy L.G."/>
        </authorList>
    </citation>
    <scope>NUCLEOTIDE SEQUENCE [LARGE SCALE GENOMIC DNA]</scope>
    <source>
        <strain evidence="4">C18/9</strain>
    </source>
</reference>
<feature type="compositionally biased region" description="Polar residues" evidence="1">
    <location>
        <begin position="1"/>
        <end position="13"/>
    </location>
</feature>
<organism evidence="2 4">
    <name type="scientific">Armillaria ostoyae</name>
    <name type="common">Armillaria root rot fungus</name>
    <dbReference type="NCBI Taxonomy" id="47428"/>
    <lineage>
        <taxon>Eukaryota</taxon>
        <taxon>Fungi</taxon>
        <taxon>Dikarya</taxon>
        <taxon>Basidiomycota</taxon>
        <taxon>Agaricomycotina</taxon>
        <taxon>Agaricomycetes</taxon>
        <taxon>Agaricomycetidae</taxon>
        <taxon>Agaricales</taxon>
        <taxon>Marasmiineae</taxon>
        <taxon>Physalacriaceae</taxon>
        <taxon>Armillaria</taxon>
    </lineage>
</organism>
<dbReference type="EMBL" id="FUEG01000075">
    <property type="protein sequence ID" value="SJL18910.1"/>
    <property type="molecule type" value="Genomic_DNA"/>
</dbReference>
<feature type="region of interest" description="Disordered" evidence="1">
    <location>
        <begin position="1"/>
        <end position="36"/>
    </location>
</feature>
<evidence type="ECO:0000313" key="3">
    <source>
        <dbReference type="EMBL" id="SJL18910.1"/>
    </source>
</evidence>
<dbReference type="Proteomes" id="UP000219338">
    <property type="component" value="Unassembled WGS sequence"/>
</dbReference>
<dbReference type="OrthoDB" id="10428843at2759"/>
<keyword evidence="4" id="KW-1185">Reference proteome</keyword>
<proteinExistence type="predicted"/>
<protein>
    <submittedName>
        <fullName evidence="2">Uncharacterized protein</fullName>
    </submittedName>
</protein>